<gene>
    <name evidence="7" type="ORF">SAMN05444336_1011142</name>
</gene>
<feature type="region of interest" description="Disordered" evidence="4">
    <location>
        <begin position="1"/>
        <end position="53"/>
    </location>
</feature>
<dbReference type="InterPro" id="IPR011006">
    <property type="entry name" value="CheY-like_superfamily"/>
</dbReference>
<dbReference type="Pfam" id="PF00196">
    <property type="entry name" value="GerE"/>
    <property type="match status" value="1"/>
</dbReference>
<dbReference type="Pfam" id="PF00072">
    <property type="entry name" value="Response_reg"/>
    <property type="match status" value="1"/>
</dbReference>
<organism evidence="7 8">
    <name type="scientific">Albimonas donghaensis</name>
    <dbReference type="NCBI Taxonomy" id="356660"/>
    <lineage>
        <taxon>Bacteria</taxon>
        <taxon>Pseudomonadati</taxon>
        <taxon>Pseudomonadota</taxon>
        <taxon>Alphaproteobacteria</taxon>
        <taxon>Rhodobacterales</taxon>
        <taxon>Paracoccaceae</taxon>
        <taxon>Albimonas</taxon>
    </lineage>
</organism>
<evidence type="ECO:0000256" key="3">
    <source>
        <dbReference type="PROSITE-ProRule" id="PRU00169"/>
    </source>
</evidence>
<dbReference type="SUPFAM" id="SSF52172">
    <property type="entry name" value="CheY-like"/>
    <property type="match status" value="1"/>
</dbReference>
<dbReference type="Gene3D" id="3.40.50.2300">
    <property type="match status" value="1"/>
</dbReference>
<dbReference type="CDD" id="cd06170">
    <property type="entry name" value="LuxR_C_like"/>
    <property type="match status" value="1"/>
</dbReference>
<feature type="domain" description="Response regulatory" evidence="6">
    <location>
        <begin position="63"/>
        <end position="179"/>
    </location>
</feature>
<evidence type="ECO:0000259" key="6">
    <source>
        <dbReference type="PROSITE" id="PS50110"/>
    </source>
</evidence>
<dbReference type="Proteomes" id="UP000199118">
    <property type="component" value="Unassembled WGS sequence"/>
</dbReference>
<sequence length="281" mass="29053">MIVLRDRSMPAGARSGTRAGTPTGRPPAPAAKSGDGSADGPADAGRHEGAADMSEPAGAGFARALIVDDHPLFCEALSLMLREMGVAEIAAADRLAAAAAALEAGAAPDIILLDLSLPDVNGLDGLIRLKRLAGATPIVVISSMEEHRIVASVLRAGAAGFVPKQSPRDAFARAFAAIRAGAVFRPDGFVAVEGDGPEGEAETAIDRLALLTPQQARILDAVCEGKLNKQIAHDLDIAETTVKAHITAILRKLGVHSRTQAVLIAQNARYRNILRDAPGVP</sequence>
<evidence type="ECO:0000259" key="5">
    <source>
        <dbReference type="PROSITE" id="PS50043"/>
    </source>
</evidence>
<evidence type="ECO:0000313" key="8">
    <source>
        <dbReference type="Proteomes" id="UP000199118"/>
    </source>
</evidence>
<evidence type="ECO:0000256" key="4">
    <source>
        <dbReference type="SAM" id="MobiDB-lite"/>
    </source>
</evidence>
<keyword evidence="8" id="KW-1185">Reference proteome</keyword>
<dbReference type="PRINTS" id="PR00038">
    <property type="entry name" value="HTHLUXR"/>
</dbReference>
<protein>
    <submittedName>
        <fullName evidence="7">Two component transcriptional regulator, LuxR family</fullName>
    </submittedName>
</protein>
<keyword evidence="2" id="KW-0238">DNA-binding</keyword>
<evidence type="ECO:0000256" key="1">
    <source>
        <dbReference type="ARBA" id="ARBA00022553"/>
    </source>
</evidence>
<dbReference type="PROSITE" id="PS50043">
    <property type="entry name" value="HTH_LUXR_2"/>
    <property type="match status" value="1"/>
</dbReference>
<feature type="compositionally biased region" description="Low complexity" evidence="4">
    <location>
        <begin position="30"/>
        <end position="43"/>
    </location>
</feature>
<feature type="modified residue" description="4-aspartylphosphate" evidence="3">
    <location>
        <position position="114"/>
    </location>
</feature>
<dbReference type="GO" id="GO:0000160">
    <property type="term" value="P:phosphorelay signal transduction system"/>
    <property type="evidence" value="ECO:0007669"/>
    <property type="project" value="InterPro"/>
</dbReference>
<evidence type="ECO:0000256" key="2">
    <source>
        <dbReference type="ARBA" id="ARBA00023125"/>
    </source>
</evidence>
<dbReference type="InterPro" id="IPR016032">
    <property type="entry name" value="Sig_transdc_resp-reg_C-effctor"/>
</dbReference>
<dbReference type="SMART" id="SM00421">
    <property type="entry name" value="HTH_LUXR"/>
    <property type="match status" value="1"/>
</dbReference>
<dbReference type="InterPro" id="IPR036388">
    <property type="entry name" value="WH-like_DNA-bd_sf"/>
</dbReference>
<dbReference type="STRING" id="356660.SAMN05444336_1011142"/>
<dbReference type="Gene3D" id="1.10.10.10">
    <property type="entry name" value="Winged helix-like DNA-binding domain superfamily/Winged helix DNA-binding domain"/>
    <property type="match status" value="1"/>
</dbReference>
<dbReference type="PROSITE" id="PS50110">
    <property type="entry name" value="RESPONSE_REGULATORY"/>
    <property type="match status" value="1"/>
</dbReference>
<dbReference type="AlphaFoldDB" id="A0A1H2TWD1"/>
<dbReference type="GO" id="GO:0006355">
    <property type="term" value="P:regulation of DNA-templated transcription"/>
    <property type="evidence" value="ECO:0007669"/>
    <property type="project" value="InterPro"/>
</dbReference>
<dbReference type="PANTHER" id="PTHR45566:SF1">
    <property type="entry name" value="HTH-TYPE TRANSCRIPTIONAL REGULATOR YHJB-RELATED"/>
    <property type="match status" value="1"/>
</dbReference>
<dbReference type="SUPFAM" id="SSF46894">
    <property type="entry name" value="C-terminal effector domain of the bipartite response regulators"/>
    <property type="match status" value="1"/>
</dbReference>
<dbReference type="SMART" id="SM00448">
    <property type="entry name" value="REC"/>
    <property type="match status" value="1"/>
</dbReference>
<dbReference type="InterPro" id="IPR051015">
    <property type="entry name" value="EvgA-like"/>
</dbReference>
<feature type="domain" description="HTH luxR-type" evidence="5">
    <location>
        <begin position="204"/>
        <end position="269"/>
    </location>
</feature>
<dbReference type="PROSITE" id="PS00622">
    <property type="entry name" value="HTH_LUXR_1"/>
    <property type="match status" value="1"/>
</dbReference>
<dbReference type="InterPro" id="IPR000792">
    <property type="entry name" value="Tscrpt_reg_LuxR_C"/>
</dbReference>
<reference evidence="7 8" key="1">
    <citation type="submission" date="2016-10" db="EMBL/GenBank/DDBJ databases">
        <authorList>
            <person name="de Groot N.N."/>
        </authorList>
    </citation>
    <scope>NUCLEOTIDE SEQUENCE [LARGE SCALE GENOMIC DNA]</scope>
    <source>
        <strain evidence="7 8">DSM 17890</strain>
    </source>
</reference>
<evidence type="ECO:0000313" key="7">
    <source>
        <dbReference type="EMBL" id="SDW48215.1"/>
    </source>
</evidence>
<proteinExistence type="predicted"/>
<dbReference type="GO" id="GO:0003677">
    <property type="term" value="F:DNA binding"/>
    <property type="evidence" value="ECO:0007669"/>
    <property type="project" value="UniProtKB-KW"/>
</dbReference>
<dbReference type="InterPro" id="IPR001789">
    <property type="entry name" value="Sig_transdc_resp-reg_receiver"/>
</dbReference>
<dbReference type="CDD" id="cd17535">
    <property type="entry name" value="REC_NarL-like"/>
    <property type="match status" value="1"/>
</dbReference>
<dbReference type="PANTHER" id="PTHR45566">
    <property type="entry name" value="HTH-TYPE TRANSCRIPTIONAL REGULATOR YHJB-RELATED"/>
    <property type="match status" value="1"/>
</dbReference>
<feature type="compositionally biased region" description="Low complexity" evidence="4">
    <location>
        <begin position="10"/>
        <end position="23"/>
    </location>
</feature>
<keyword evidence="1 3" id="KW-0597">Phosphoprotein</keyword>
<dbReference type="InterPro" id="IPR058245">
    <property type="entry name" value="NreC/VraR/RcsB-like_REC"/>
</dbReference>
<accession>A0A1H2TWD1</accession>
<dbReference type="EMBL" id="FNMZ01000001">
    <property type="protein sequence ID" value="SDW48215.1"/>
    <property type="molecule type" value="Genomic_DNA"/>
</dbReference>
<name>A0A1H2TWD1_9RHOB</name>